<feature type="transmembrane region" description="Helical" evidence="1">
    <location>
        <begin position="210"/>
        <end position="230"/>
    </location>
</feature>
<feature type="transmembrane region" description="Helical" evidence="1">
    <location>
        <begin position="94"/>
        <end position="115"/>
    </location>
</feature>
<evidence type="ECO:0000313" key="4">
    <source>
        <dbReference type="Proteomes" id="UP001165460"/>
    </source>
</evidence>
<organism evidence="3 4">
    <name type="scientific">Pedobacter montanisoli</name>
    <dbReference type="NCBI Taxonomy" id="2923277"/>
    <lineage>
        <taxon>Bacteria</taxon>
        <taxon>Pseudomonadati</taxon>
        <taxon>Bacteroidota</taxon>
        <taxon>Sphingobacteriia</taxon>
        <taxon>Sphingobacteriales</taxon>
        <taxon>Sphingobacteriaceae</taxon>
        <taxon>Pedobacter</taxon>
    </lineage>
</organism>
<keyword evidence="1" id="KW-1133">Transmembrane helix</keyword>
<dbReference type="SUPFAM" id="SSF103481">
    <property type="entry name" value="Multidrug resistance efflux transporter EmrE"/>
    <property type="match status" value="2"/>
</dbReference>
<dbReference type="InterPro" id="IPR037185">
    <property type="entry name" value="EmrE-like"/>
</dbReference>
<feature type="transmembrane region" description="Helical" evidence="1">
    <location>
        <begin position="38"/>
        <end position="55"/>
    </location>
</feature>
<dbReference type="Pfam" id="PF00892">
    <property type="entry name" value="EamA"/>
    <property type="match status" value="2"/>
</dbReference>
<dbReference type="InterPro" id="IPR000620">
    <property type="entry name" value="EamA_dom"/>
</dbReference>
<proteinExistence type="predicted"/>
<evidence type="ECO:0000259" key="2">
    <source>
        <dbReference type="Pfam" id="PF00892"/>
    </source>
</evidence>
<dbReference type="RefSeq" id="WP_243362609.1">
    <property type="nucleotide sequence ID" value="NZ_JALGBH010000002.1"/>
</dbReference>
<dbReference type="PANTHER" id="PTHR22911:SF137">
    <property type="entry name" value="SOLUTE CARRIER FAMILY 35 MEMBER G2-RELATED"/>
    <property type="match status" value="1"/>
</dbReference>
<sequence length="295" mass="32465">MHKIKGYALAIISAVSYGLIPLFVLPIKTAGFSLDTTLFYRFFISALFILAYLLYKKESLKVNFREFFILLTLGLFYALSADLLFLGYDYLSPGVASTILFVYPVIVALIMVFWFKEKIGKLTILSLFITLIGILILSAKDSLLDIRFLGLFITLLCAALYALYIIIVNKAKISGSGTKITFYSLLFSSLYYLVKTSIAGESLLIPHTDLLFNFILFALVTTVFSVLALVHAIKLIGSTPTSILGALEPVVAVCISVILFGEDLTLNLIAGVLLILVGVIINIVADSRKNKTNVE</sequence>
<dbReference type="Gene3D" id="1.10.3730.20">
    <property type="match status" value="1"/>
</dbReference>
<keyword evidence="1" id="KW-0812">Transmembrane</keyword>
<feature type="transmembrane region" description="Helical" evidence="1">
    <location>
        <begin position="122"/>
        <end position="140"/>
    </location>
</feature>
<evidence type="ECO:0000256" key="1">
    <source>
        <dbReference type="SAM" id="Phobius"/>
    </source>
</evidence>
<name>A0ABS9ZYQ8_9SPHI</name>
<protein>
    <submittedName>
        <fullName evidence="3">DMT family transporter</fullName>
    </submittedName>
</protein>
<feature type="transmembrane region" description="Helical" evidence="1">
    <location>
        <begin position="180"/>
        <end position="198"/>
    </location>
</feature>
<comment type="caution">
    <text evidence="3">The sequence shown here is derived from an EMBL/GenBank/DDBJ whole genome shotgun (WGS) entry which is preliminary data.</text>
</comment>
<feature type="domain" description="EamA" evidence="2">
    <location>
        <begin position="5"/>
        <end position="138"/>
    </location>
</feature>
<feature type="domain" description="EamA" evidence="2">
    <location>
        <begin position="149"/>
        <end position="282"/>
    </location>
</feature>
<evidence type="ECO:0000313" key="3">
    <source>
        <dbReference type="EMBL" id="MCJ0743429.1"/>
    </source>
</evidence>
<gene>
    <name evidence="3" type="ORF">MMF97_11945</name>
</gene>
<reference evidence="3" key="1">
    <citation type="submission" date="2022-03" db="EMBL/GenBank/DDBJ databases">
        <authorList>
            <person name="Woo C.Y."/>
        </authorList>
    </citation>
    <scope>NUCLEOTIDE SEQUENCE</scope>
    <source>
        <strain evidence="3">CYS-01</strain>
    </source>
</reference>
<feature type="transmembrane region" description="Helical" evidence="1">
    <location>
        <begin position="266"/>
        <end position="285"/>
    </location>
</feature>
<dbReference type="PANTHER" id="PTHR22911">
    <property type="entry name" value="ACYL-MALONYL CONDENSING ENZYME-RELATED"/>
    <property type="match status" value="1"/>
</dbReference>
<feature type="transmembrane region" description="Helical" evidence="1">
    <location>
        <begin position="146"/>
        <end position="168"/>
    </location>
</feature>
<feature type="transmembrane region" description="Helical" evidence="1">
    <location>
        <begin position="7"/>
        <end position="26"/>
    </location>
</feature>
<feature type="transmembrane region" description="Helical" evidence="1">
    <location>
        <begin position="242"/>
        <end position="260"/>
    </location>
</feature>
<accession>A0ABS9ZYQ8</accession>
<feature type="transmembrane region" description="Helical" evidence="1">
    <location>
        <begin position="67"/>
        <end position="88"/>
    </location>
</feature>
<dbReference type="EMBL" id="JALGBH010000002">
    <property type="protein sequence ID" value="MCJ0743429.1"/>
    <property type="molecule type" value="Genomic_DNA"/>
</dbReference>
<keyword evidence="4" id="KW-1185">Reference proteome</keyword>
<keyword evidence="1" id="KW-0472">Membrane</keyword>
<dbReference type="Proteomes" id="UP001165460">
    <property type="component" value="Unassembled WGS sequence"/>
</dbReference>